<dbReference type="Pfam" id="PF00651">
    <property type="entry name" value="BTB"/>
    <property type="match status" value="1"/>
</dbReference>
<feature type="compositionally biased region" description="Gly residues" evidence="1">
    <location>
        <begin position="194"/>
        <end position="204"/>
    </location>
</feature>
<comment type="caution">
    <text evidence="3">The sequence shown here is derived from an EMBL/GenBank/DDBJ whole genome shotgun (WGS) entry which is preliminary data.</text>
</comment>
<dbReference type="Gene3D" id="3.30.710.10">
    <property type="entry name" value="Potassium Channel Kv1.1, Chain A"/>
    <property type="match status" value="1"/>
</dbReference>
<evidence type="ECO:0000313" key="3">
    <source>
        <dbReference type="EMBL" id="KAJ3492055.1"/>
    </source>
</evidence>
<name>A0A9W8JPJ0_9AGAR</name>
<evidence type="ECO:0000313" key="4">
    <source>
        <dbReference type="Proteomes" id="UP001148786"/>
    </source>
</evidence>
<dbReference type="InterPro" id="IPR011333">
    <property type="entry name" value="SKP1/BTB/POZ_sf"/>
</dbReference>
<accession>A0A9W8JPJ0</accession>
<feature type="region of interest" description="Disordered" evidence="1">
    <location>
        <begin position="180"/>
        <end position="204"/>
    </location>
</feature>
<sequence>MTDPSNDTSALPTITKSTALTAWTCTYSYFSSRESSVFNKKLNPASPGDVREGQTDTDPIILEDVSPEEFAKLLWVFYNPRYSIYDASISDWTSILNLADKWAFREVKELAVRELHKSPSLSLIHKMALYQKYKVDPRHLVPLYAALCERPTPLTKEESEILGLEATLLVMTTREALRAKPADASGGDEPAAAGIGGGGYFQGD</sequence>
<dbReference type="Proteomes" id="UP001148786">
    <property type="component" value="Unassembled WGS sequence"/>
</dbReference>
<dbReference type="InterPro" id="IPR000210">
    <property type="entry name" value="BTB/POZ_dom"/>
</dbReference>
<keyword evidence="4" id="KW-1185">Reference proteome</keyword>
<dbReference type="OrthoDB" id="9997739at2759"/>
<evidence type="ECO:0000256" key="1">
    <source>
        <dbReference type="SAM" id="MobiDB-lite"/>
    </source>
</evidence>
<reference evidence="3" key="1">
    <citation type="submission" date="2022-07" db="EMBL/GenBank/DDBJ databases">
        <title>Genome Sequence of Agrocybe chaxingu.</title>
        <authorList>
            <person name="Buettner E."/>
        </authorList>
    </citation>
    <scope>NUCLEOTIDE SEQUENCE</scope>
    <source>
        <strain evidence="3">MP-N11</strain>
    </source>
</reference>
<dbReference type="AlphaFoldDB" id="A0A9W8JPJ0"/>
<organism evidence="3 4">
    <name type="scientific">Agrocybe chaxingu</name>
    <dbReference type="NCBI Taxonomy" id="84603"/>
    <lineage>
        <taxon>Eukaryota</taxon>
        <taxon>Fungi</taxon>
        <taxon>Dikarya</taxon>
        <taxon>Basidiomycota</taxon>
        <taxon>Agaricomycotina</taxon>
        <taxon>Agaricomycetes</taxon>
        <taxon>Agaricomycetidae</taxon>
        <taxon>Agaricales</taxon>
        <taxon>Agaricineae</taxon>
        <taxon>Strophariaceae</taxon>
        <taxon>Agrocybe</taxon>
    </lineage>
</organism>
<feature type="domain" description="BTB" evidence="2">
    <location>
        <begin position="34"/>
        <end position="117"/>
    </location>
</feature>
<protein>
    <recommendedName>
        <fullName evidence="2">BTB domain-containing protein</fullName>
    </recommendedName>
</protein>
<dbReference type="EMBL" id="JANKHO010002490">
    <property type="protein sequence ID" value="KAJ3492055.1"/>
    <property type="molecule type" value="Genomic_DNA"/>
</dbReference>
<proteinExistence type="predicted"/>
<gene>
    <name evidence="3" type="ORF">NLJ89_g11281</name>
</gene>
<evidence type="ECO:0000259" key="2">
    <source>
        <dbReference type="Pfam" id="PF00651"/>
    </source>
</evidence>